<comment type="subcellular location">
    <subcellularLocation>
        <location evidence="2">Secreted</location>
    </subcellularLocation>
</comment>
<evidence type="ECO:0000256" key="3">
    <source>
        <dbReference type="ARBA" id="ARBA00013278"/>
    </source>
</evidence>
<evidence type="ECO:0000256" key="10">
    <source>
        <dbReference type="ARBA" id="ARBA00023098"/>
    </source>
</evidence>
<dbReference type="EC" id="3.1.1.4" evidence="3"/>
<accession>A0A023EZC4</accession>
<organism evidence="14">
    <name type="scientific">Triatoma infestans</name>
    <name type="common">Assassin bug</name>
    <dbReference type="NCBI Taxonomy" id="30076"/>
    <lineage>
        <taxon>Eukaryota</taxon>
        <taxon>Metazoa</taxon>
        <taxon>Ecdysozoa</taxon>
        <taxon>Arthropoda</taxon>
        <taxon>Hexapoda</taxon>
        <taxon>Insecta</taxon>
        <taxon>Pterygota</taxon>
        <taxon>Neoptera</taxon>
        <taxon>Paraneoptera</taxon>
        <taxon>Hemiptera</taxon>
        <taxon>Heteroptera</taxon>
        <taxon>Panheteroptera</taxon>
        <taxon>Cimicomorpha</taxon>
        <taxon>Reduviidae</taxon>
        <taxon>Triatominae</taxon>
        <taxon>Triatoma</taxon>
    </lineage>
</organism>
<dbReference type="GO" id="GO:0016042">
    <property type="term" value="P:lipid catabolic process"/>
    <property type="evidence" value="ECO:0007669"/>
    <property type="project" value="UniProtKB-KW"/>
</dbReference>
<keyword evidence="11" id="KW-1015">Disulfide bond</keyword>
<dbReference type="GO" id="GO:0006644">
    <property type="term" value="P:phospholipid metabolic process"/>
    <property type="evidence" value="ECO:0007669"/>
    <property type="project" value="InterPro"/>
</dbReference>
<dbReference type="GO" id="GO:0050482">
    <property type="term" value="P:arachidonate secretion"/>
    <property type="evidence" value="ECO:0007669"/>
    <property type="project" value="InterPro"/>
</dbReference>
<dbReference type="InterPro" id="IPR016090">
    <property type="entry name" value="PLA2-like_dom"/>
</dbReference>
<protein>
    <recommendedName>
        <fullName evidence="4">Phospholipase A2</fullName>
        <ecNumber evidence="3">3.1.1.4</ecNumber>
    </recommendedName>
    <alternativeName>
        <fullName evidence="12">Phosphatidylcholine 2-acylhydrolase</fullName>
    </alternativeName>
</protein>
<dbReference type="InterPro" id="IPR036444">
    <property type="entry name" value="PLipase_A2_dom_sf"/>
</dbReference>
<evidence type="ECO:0000256" key="12">
    <source>
        <dbReference type="ARBA" id="ARBA00029903"/>
    </source>
</evidence>
<keyword evidence="10" id="KW-0443">Lipid metabolism</keyword>
<evidence type="ECO:0000256" key="2">
    <source>
        <dbReference type="ARBA" id="ARBA00004613"/>
    </source>
</evidence>
<dbReference type="Pfam" id="PF05826">
    <property type="entry name" value="Phospholip_A2_2"/>
    <property type="match status" value="1"/>
</dbReference>
<keyword evidence="6" id="KW-0479">Metal-binding</keyword>
<evidence type="ECO:0000256" key="9">
    <source>
        <dbReference type="ARBA" id="ARBA00022963"/>
    </source>
</evidence>
<feature type="domain" description="Phospholipase A2-like central" evidence="13">
    <location>
        <begin position="185"/>
        <end position="279"/>
    </location>
</feature>
<evidence type="ECO:0000313" key="14">
    <source>
        <dbReference type="EMBL" id="JAC14587.1"/>
    </source>
</evidence>
<evidence type="ECO:0000256" key="8">
    <source>
        <dbReference type="ARBA" id="ARBA00022837"/>
    </source>
</evidence>
<dbReference type="AlphaFoldDB" id="A0A023EZC4"/>
<dbReference type="GO" id="GO:0004623">
    <property type="term" value="F:phospholipase A2 activity"/>
    <property type="evidence" value="ECO:0007669"/>
    <property type="project" value="UniProtKB-EC"/>
</dbReference>
<name>A0A023EZC4_TRIIF</name>
<keyword evidence="5" id="KW-0964">Secreted</keyword>
<dbReference type="Gene3D" id="1.20.90.10">
    <property type="entry name" value="Phospholipase A2 domain"/>
    <property type="match status" value="1"/>
</dbReference>
<keyword evidence="9" id="KW-0442">Lipid degradation</keyword>
<proteinExistence type="evidence at transcript level"/>
<evidence type="ECO:0000256" key="5">
    <source>
        <dbReference type="ARBA" id="ARBA00022525"/>
    </source>
</evidence>
<evidence type="ECO:0000256" key="7">
    <source>
        <dbReference type="ARBA" id="ARBA00022801"/>
    </source>
</evidence>
<dbReference type="PROSITE" id="PS00118">
    <property type="entry name" value="PA2_HIS"/>
    <property type="match status" value="1"/>
</dbReference>
<keyword evidence="8" id="KW-0106">Calcium</keyword>
<dbReference type="GO" id="GO:0005576">
    <property type="term" value="C:extracellular region"/>
    <property type="evidence" value="ECO:0007669"/>
    <property type="project" value="UniProtKB-SubCell"/>
</dbReference>
<feature type="non-terminal residue" evidence="14">
    <location>
        <position position="1"/>
    </location>
</feature>
<dbReference type="SUPFAM" id="SSF48619">
    <property type="entry name" value="Phospholipase A2, PLA2"/>
    <property type="match status" value="1"/>
</dbReference>
<evidence type="ECO:0000256" key="4">
    <source>
        <dbReference type="ARBA" id="ARBA00021721"/>
    </source>
</evidence>
<reference evidence="14" key="1">
    <citation type="journal article" date="2014" name="PLoS Negl. Trop. Dis.">
        <title>An updated insight into the Sialotranscriptome of Triatoma infestans: developmental stage and geographic variations.</title>
        <authorList>
            <person name="Schwarz A."/>
            <person name="Medrano-Mercado N."/>
            <person name="Schaub G.A."/>
            <person name="Struchiner C.J."/>
            <person name="Bargues M.D."/>
            <person name="Levy M.Z."/>
            <person name="Ribeiro J.M."/>
        </authorList>
    </citation>
    <scope>NUCLEOTIDE SEQUENCE</scope>
    <source>
        <strain evidence="14">Chile</strain>
        <tissue evidence="14">Salivary glands</tissue>
    </source>
</reference>
<sequence length="311" mass="35662">TLPDGEIVTYLRRGPISAKQTSIRGLPKDFLMVRQLTDGRELVQAIYNEGRLVDCDLSSRKIEAKQIEAEINHMMSTLNTTVYQNGHKNINWSANIKLSSTNTSSSINSSWQVPRENLRWLDINKLTRQCLTSHDRIISSIVKSRSRRSLLSIKPSRHSRNKVQKSRHDHLAKGKKIHLKQKLISPGTKWCGPSNRALRYGDLGGFWQADRCCRKHDTCKLSIPPFSNEYSSLNTGPFTLSHCSCDRRFRNCLKMADTGASNLVGKLFFNVVQTKCFVLKAEKICTKRSWWGKCQKHEYKKLAHIRNNLSY</sequence>
<dbReference type="PANTHER" id="PTHR12253">
    <property type="entry name" value="RH14732P"/>
    <property type="match status" value="1"/>
</dbReference>
<evidence type="ECO:0000256" key="1">
    <source>
        <dbReference type="ARBA" id="ARBA00001913"/>
    </source>
</evidence>
<dbReference type="EMBL" id="GBBI01004125">
    <property type="protein sequence ID" value="JAC14587.1"/>
    <property type="molecule type" value="mRNA"/>
</dbReference>
<dbReference type="FunFam" id="1.20.90.10:FF:000002">
    <property type="entry name" value="Phospholipase A2 group III"/>
    <property type="match status" value="1"/>
</dbReference>
<dbReference type="InterPro" id="IPR033113">
    <property type="entry name" value="PLA2_histidine"/>
</dbReference>
<evidence type="ECO:0000259" key="13">
    <source>
        <dbReference type="Pfam" id="PF05826"/>
    </source>
</evidence>
<keyword evidence="7" id="KW-0378">Hydrolase</keyword>
<comment type="cofactor">
    <cofactor evidence="1">
        <name>Ca(2+)</name>
        <dbReference type="ChEBI" id="CHEBI:29108"/>
    </cofactor>
</comment>
<evidence type="ECO:0000256" key="6">
    <source>
        <dbReference type="ARBA" id="ARBA00022723"/>
    </source>
</evidence>
<evidence type="ECO:0000256" key="11">
    <source>
        <dbReference type="ARBA" id="ARBA00023157"/>
    </source>
</evidence>
<dbReference type="CDD" id="cd04704">
    <property type="entry name" value="PLA2_bee_venom_like"/>
    <property type="match status" value="1"/>
</dbReference>
<dbReference type="GO" id="GO:0046872">
    <property type="term" value="F:metal ion binding"/>
    <property type="evidence" value="ECO:0007669"/>
    <property type="project" value="UniProtKB-KW"/>
</dbReference>